<dbReference type="InterPro" id="IPR058210">
    <property type="entry name" value="SACS/Nov_dom"/>
</dbReference>
<organism evidence="2 3">
    <name type="scientific">Tulasnella calospora MUT 4182</name>
    <dbReference type="NCBI Taxonomy" id="1051891"/>
    <lineage>
        <taxon>Eukaryota</taxon>
        <taxon>Fungi</taxon>
        <taxon>Dikarya</taxon>
        <taxon>Basidiomycota</taxon>
        <taxon>Agaricomycotina</taxon>
        <taxon>Agaricomycetes</taxon>
        <taxon>Cantharellales</taxon>
        <taxon>Tulasnellaceae</taxon>
        <taxon>Tulasnella</taxon>
    </lineage>
</organism>
<dbReference type="Pfam" id="PF25794">
    <property type="entry name" value="SACS"/>
    <property type="match status" value="1"/>
</dbReference>
<dbReference type="InterPro" id="IPR036890">
    <property type="entry name" value="HATPase_C_sf"/>
</dbReference>
<reference evidence="3" key="2">
    <citation type="submission" date="2015-01" db="EMBL/GenBank/DDBJ databases">
        <title>Evolutionary Origins and Diversification of the Mycorrhizal Mutualists.</title>
        <authorList>
            <consortium name="DOE Joint Genome Institute"/>
            <consortium name="Mycorrhizal Genomics Consortium"/>
            <person name="Kohler A."/>
            <person name="Kuo A."/>
            <person name="Nagy L.G."/>
            <person name="Floudas D."/>
            <person name="Copeland A."/>
            <person name="Barry K.W."/>
            <person name="Cichocki N."/>
            <person name="Veneault-Fourrey C."/>
            <person name="LaButti K."/>
            <person name="Lindquist E.A."/>
            <person name="Lipzen A."/>
            <person name="Lundell T."/>
            <person name="Morin E."/>
            <person name="Murat C."/>
            <person name="Riley R."/>
            <person name="Ohm R."/>
            <person name="Sun H."/>
            <person name="Tunlid A."/>
            <person name="Henrissat B."/>
            <person name="Grigoriev I.V."/>
            <person name="Hibbett D.S."/>
            <person name="Martin F."/>
        </authorList>
    </citation>
    <scope>NUCLEOTIDE SEQUENCE [LARGE SCALE GENOMIC DNA]</scope>
    <source>
        <strain evidence="3">MUT 4182</strain>
    </source>
</reference>
<keyword evidence="3" id="KW-1185">Reference proteome</keyword>
<dbReference type="Proteomes" id="UP000054248">
    <property type="component" value="Unassembled WGS sequence"/>
</dbReference>
<accession>A0A0C3Q1H9</accession>
<dbReference type="STRING" id="1051891.A0A0C3Q1H9"/>
<gene>
    <name evidence="2" type="ORF">M407DRAFT_33937</name>
</gene>
<dbReference type="SUPFAM" id="SSF55874">
    <property type="entry name" value="ATPase domain of HSP90 chaperone/DNA topoisomerase II/histidine kinase"/>
    <property type="match status" value="1"/>
</dbReference>
<dbReference type="PANTHER" id="PTHR15600">
    <property type="entry name" value="SACSIN"/>
    <property type="match status" value="1"/>
</dbReference>
<feature type="non-terminal residue" evidence="2">
    <location>
        <position position="730"/>
    </location>
</feature>
<protein>
    <recommendedName>
        <fullName evidence="1">Sacsin/Nov domain-containing protein</fullName>
    </recommendedName>
</protein>
<evidence type="ECO:0000259" key="1">
    <source>
        <dbReference type="Pfam" id="PF25794"/>
    </source>
</evidence>
<dbReference type="OrthoDB" id="1262810at2759"/>
<proteinExistence type="predicted"/>
<dbReference type="PANTHER" id="PTHR15600:SF42">
    <property type="entry name" value="SACSIN"/>
    <property type="match status" value="1"/>
</dbReference>
<evidence type="ECO:0000313" key="2">
    <source>
        <dbReference type="EMBL" id="KIO16416.1"/>
    </source>
</evidence>
<dbReference type="AlphaFoldDB" id="A0A0C3Q1H9"/>
<feature type="domain" description="Sacsin/Nov" evidence="1">
    <location>
        <begin position="615"/>
        <end position="723"/>
    </location>
</feature>
<evidence type="ECO:0000313" key="3">
    <source>
        <dbReference type="Proteomes" id="UP000054248"/>
    </source>
</evidence>
<dbReference type="EMBL" id="KN823572">
    <property type="protein sequence ID" value="KIO16416.1"/>
    <property type="molecule type" value="Genomic_DNA"/>
</dbReference>
<reference evidence="2 3" key="1">
    <citation type="submission" date="2014-04" db="EMBL/GenBank/DDBJ databases">
        <authorList>
            <consortium name="DOE Joint Genome Institute"/>
            <person name="Kuo A."/>
            <person name="Girlanda M."/>
            <person name="Perotto S."/>
            <person name="Kohler A."/>
            <person name="Nagy L.G."/>
            <person name="Floudas D."/>
            <person name="Copeland A."/>
            <person name="Barry K.W."/>
            <person name="Cichocki N."/>
            <person name="Veneault-Fourrey C."/>
            <person name="LaButti K."/>
            <person name="Lindquist E.A."/>
            <person name="Lipzen A."/>
            <person name="Lundell T."/>
            <person name="Morin E."/>
            <person name="Murat C."/>
            <person name="Sun H."/>
            <person name="Tunlid A."/>
            <person name="Henrissat B."/>
            <person name="Grigoriev I.V."/>
            <person name="Hibbett D.S."/>
            <person name="Martin F."/>
            <person name="Nordberg H.P."/>
            <person name="Cantor M.N."/>
            <person name="Hua S.X."/>
        </authorList>
    </citation>
    <scope>NUCLEOTIDE SEQUENCE [LARGE SCALE GENOMIC DNA]</scope>
    <source>
        <strain evidence="2 3">MUT 4182</strain>
    </source>
</reference>
<dbReference type="InterPro" id="IPR052972">
    <property type="entry name" value="Sacsin_chaperone_reg"/>
</dbReference>
<dbReference type="HOGENOM" id="CLU_380195_0_0_1"/>
<name>A0A0C3Q1H9_9AGAM</name>
<sequence>MDAETVAALAALEVPVLDGTLSNGSAVRYVSRDHSDVTFILQSLPKNKSFSHLDQATRMILFVFFTQQLSNYLQPGSRRSIRVALNKESRDVLRNLPIFPIFDPGSRDDDNITLDVAPVGACFVNDSVKVIPNIRGTLFLSYDYGRVLHLALEEREILGEIDVLRKAISPDAWSQQDRVTGLLPSLIDRLMNRLNEVGDVTRARISELAIVEVGVHARRKSPNQVVDPASTLAELYDAEDEVLPVGVFAREGPGSYIHQLRSYRMLRATLTPPSIEERITRISDQTRPMKNRSDKALRLLSLLDSCTRSEGDWLPFEVIGGLCDLAWLPIVNRFHTPSECWDSRGKDLLLCDMVLPRVPFTVSSQQLRDYLGWSQVPFDVLQSQLLKVLEIELRPSKASETDVLDRIEAVLKNVAKSFQTGLLSQEHIRSLAETLGDAAWVPTRSCGRCVARQGMLEQINLGMKYHCVAPHLLRFPGMEALLKHMGICDRPSQASLLSTLREISNDLSESGVDRPTRSGLVHASILILDEFGRSTEGQESEFQRILIPTERCKLAPAREVLFNDMGGDPTAPPPGLQFAHPLVSASLANTLGLRRMSEEDFAEGGDGIQSFHIGEDLTVRIRRVLQDYDIDHSSNEWVANAEDAEAKSVTFLVDEASFQGRRVIGGLTGFQSGPALVVHNEKVFTDEDFTGLGNIGQGGKAGRADSIGRFGLGALSFYHFSEVINFPWRL</sequence>
<dbReference type="GO" id="GO:0030544">
    <property type="term" value="F:Hsp70 protein binding"/>
    <property type="evidence" value="ECO:0007669"/>
    <property type="project" value="TreeGrafter"/>
</dbReference>